<evidence type="ECO:0000256" key="1">
    <source>
        <dbReference type="SAM" id="MobiDB-lite"/>
    </source>
</evidence>
<dbReference type="EMBL" id="QNRR01000011">
    <property type="protein sequence ID" value="RBP38514.1"/>
    <property type="molecule type" value="Genomic_DNA"/>
</dbReference>
<name>A0A366H8S8_9BACT</name>
<dbReference type="OrthoDB" id="9829516at2"/>
<evidence type="ECO:0000313" key="3">
    <source>
        <dbReference type="Proteomes" id="UP000253426"/>
    </source>
</evidence>
<organism evidence="2 3">
    <name type="scientific">Roseimicrobium gellanilyticum</name>
    <dbReference type="NCBI Taxonomy" id="748857"/>
    <lineage>
        <taxon>Bacteria</taxon>
        <taxon>Pseudomonadati</taxon>
        <taxon>Verrucomicrobiota</taxon>
        <taxon>Verrucomicrobiia</taxon>
        <taxon>Verrucomicrobiales</taxon>
        <taxon>Verrucomicrobiaceae</taxon>
        <taxon>Roseimicrobium</taxon>
    </lineage>
</organism>
<proteinExistence type="predicted"/>
<reference evidence="2 3" key="1">
    <citation type="submission" date="2018-06" db="EMBL/GenBank/DDBJ databases">
        <title>Genomic Encyclopedia of Type Strains, Phase IV (KMG-IV): sequencing the most valuable type-strain genomes for metagenomic binning, comparative biology and taxonomic classification.</title>
        <authorList>
            <person name="Goeker M."/>
        </authorList>
    </citation>
    <scope>NUCLEOTIDE SEQUENCE [LARGE SCALE GENOMIC DNA]</scope>
    <source>
        <strain evidence="2 3">DSM 25532</strain>
    </source>
</reference>
<feature type="region of interest" description="Disordered" evidence="1">
    <location>
        <begin position="129"/>
        <end position="209"/>
    </location>
</feature>
<evidence type="ECO:0000313" key="2">
    <source>
        <dbReference type="EMBL" id="RBP38514.1"/>
    </source>
</evidence>
<gene>
    <name evidence="2" type="ORF">DES53_11132</name>
</gene>
<dbReference type="RefSeq" id="WP_113960976.1">
    <property type="nucleotide sequence ID" value="NZ_QNRR01000011.1"/>
</dbReference>
<comment type="caution">
    <text evidence="2">The sequence shown here is derived from an EMBL/GenBank/DDBJ whole genome shotgun (WGS) entry which is preliminary data.</text>
</comment>
<dbReference type="Proteomes" id="UP000253426">
    <property type="component" value="Unassembled WGS sequence"/>
</dbReference>
<protein>
    <submittedName>
        <fullName evidence="2">Uncharacterized protein</fullName>
    </submittedName>
</protein>
<keyword evidence="3" id="KW-1185">Reference proteome</keyword>
<dbReference type="AlphaFoldDB" id="A0A366H8S8"/>
<sequence>MLAAPVFAPAQEVATFSPPSAHPAERYEASWGKNPFVLKTAPVTPERVSFARDWIIAGCFGAEDNPIVVLANTKTRERLRLKKGEPGSNGMSLQSVTFASNRKDTVATVSLGAESAVLRFDESHLKQARSLKKPPMVAAAVRQSSPSPEGTPAPDDALVASTPRDQGAGFPYTYGTGDGVNSIANADSANQDSGRRRMLTAQKPLAGSR</sequence>
<accession>A0A366H8S8</accession>
<feature type="compositionally biased region" description="Polar residues" evidence="1">
    <location>
        <begin position="182"/>
        <end position="192"/>
    </location>
</feature>